<comment type="caution">
    <text evidence="1">The sequence shown here is derived from an EMBL/GenBank/DDBJ whole genome shotgun (WGS) entry which is preliminary data.</text>
</comment>
<organism evidence="1 2">
    <name type="scientific">Actinomadura alba</name>
    <dbReference type="NCBI Taxonomy" id="406431"/>
    <lineage>
        <taxon>Bacteria</taxon>
        <taxon>Bacillati</taxon>
        <taxon>Actinomycetota</taxon>
        <taxon>Actinomycetes</taxon>
        <taxon>Streptosporangiales</taxon>
        <taxon>Thermomonosporaceae</taxon>
        <taxon>Actinomadura</taxon>
    </lineage>
</organism>
<accession>A0ABR7LIR5</accession>
<dbReference type="Proteomes" id="UP000805614">
    <property type="component" value="Unassembled WGS sequence"/>
</dbReference>
<evidence type="ECO:0000313" key="1">
    <source>
        <dbReference type="EMBL" id="MBC6464717.1"/>
    </source>
</evidence>
<sequence>MTVADVRPVLHAEQRDVEEVEIPVGVYGIAVTYLNPDHFSGYTTGRTGRPVDGL</sequence>
<reference evidence="1 2" key="1">
    <citation type="submission" date="2020-06" db="EMBL/GenBank/DDBJ databases">
        <title>Actinomadura xiongansis sp. nov., isolated from soil of Baiyangdian.</title>
        <authorList>
            <person name="Zhang X."/>
        </authorList>
    </citation>
    <scope>NUCLEOTIDE SEQUENCE [LARGE SCALE GENOMIC DNA]</scope>
    <source>
        <strain evidence="1 2">HBUM206468</strain>
    </source>
</reference>
<evidence type="ECO:0000313" key="2">
    <source>
        <dbReference type="Proteomes" id="UP000805614"/>
    </source>
</evidence>
<protein>
    <submittedName>
        <fullName evidence="1">Uncharacterized protein</fullName>
    </submittedName>
</protein>
<gene>
    <name evidence="1" type="ORF">HKK74_04290</name>
</gene>
<name>A0ABR7LIR5_9ACTN</name>
<dbReference type="RefSeq" id="WP_187241712.1">
    <property type="nucleotide sequence ID" value="NZ_BAAAOK010000008.1"/>
</dbReference>
<dbReference type="EMBL" id="JABVEC010000002">
    <property type="protein sequence ID" value="MBC6464717.1"/>
    <property type="molecule type" value="Genomic_DNA"/>
</dbReference>
<keyword evidence="2" id="KW-1185">Reference proteome</keyword>
<proteinExistence type="predicted"/>